<protein>
    <submittedName>
        <fullName evidence="2">Serine hydrolase</fullName>
    </submittedName>
</protein>
<organism evidence="2 3">
    <name type="scientific">Dactylosporangium matsuzakiense</name>
    <dbReference type="NCBI Taxonomy" id="53360"/>
    <lineage>
        <taxon>Bacteria</taxon>
        <taxon>Bacillati</taxon>
        <taxon>Actinomycetota</taxon>
        <taxon>Actinomycetes</taxon>
        <taxon>Micromonosporales</taxon>
        <taxon>Micromonosporaceae</taxon>
        <taxon>Dactylosporangium</taxon>
    </lineage>
</organism>
<keyword evidence="3" id="KW-1185">Reference proteome</keyword>
<sequence>MSALELVDRWPVDTAAVAVVDPKGVRDRHGPDTALPWASVTKLLTALTVLVAVDKGDVLLDEAAGPEGATVRHLLAHTSGVPFEGDGVLAQPGRKRIYSNRGFELLAEFVLTRTGGTFAELMTESVLRPLGMGGTRLEGSPAAGAIGPVSDLALLGQELLDPSLVPDLMPEAVTVQYPGVTGVLPGFGRQDPNDWGLGFEIRDHKSPHWTGARNSPRTFGHFGRSGTFLWVDPGANLALACLTDRDFDTWAAEVWPVLSDAVLTEHGVR</sequence>
<dbReference type="Proteomes" id="UP001143480">
    <property type="component" value="Unassembled WGS sequence"/>
</dbReference>
<dbReference type="RefSeq" id="WP_223093786.1">
    <property type="nucleotide sequence ID" value="NZ_BAAAXA010000001.1"/>
</dbReference>
<evidence type="ECO:0000259" key="1">
    <source>
        <dbReference type="Pfam" id="PF00144"/>
    </source>
</evidence>
<dbReference type="InterPro" id="IPR001466">
    <property type="entry name" value="Beta-lactam-related"/>
</dbReference>
<dbReference type="InterPro" id="IPR012338">
    <property type="entry name" value="Beta-lactam/transpept-like"/>
</dbReference>
<reference evidence="2" key="2">
    <citation type="submission" date="2023-01" db="EMBL/GenBank/DDBJ databases">
        <authorList>
            <person name="Sun Q."/>
            <person name="Evtushenko L."/>
        </authorList>
    </citation>
    <scope>NUCLEOTIDE SEQUENCE</scope>
    <source>
        <strain evidence="2">VKM Ac-1321</strain>
    </source>
</reference>
<dbReference type="AlphaFoldDB" id="A0A9W6KSV9"/>
<dbReference type="Pfam" id="PF00144">
    <property type="entry name" value="Beta-lactamase"/>
    <property type="match status" value="1"/>
</dbReference>
<dbReference type="PANTHER" id="PTHR43283:SF15">
    <property type="entry name" value="CONSERVED PROTEIN"/>
    <property type="match status" value="1"/>
</dbReference>
<accession>A0A9W6KSV9</accession>
<feature type="domain" description="Beta-lactamase-related" evidence="1">
    <location>
        <begin position="15"/>
        <end position="250"/>
    </location>
</feature>
<evidence type="ECO:0000313" key="3">
    <source>
        <dbReference type="Proteomes" id="UP001143480"/>
    </source>
</evidence>
<comment type="caution">
    <text evidence="2">The sequence shown here is derived from an EMBL/GenBank/DDBJ whole genome shotgun (WGS) entry which is preliminary data.</text>
</comment>
<dbReference type="GO" id="GO:0016787">
    <property type="term" value="F:hydrolase activity"/>
    <property type="evidence" value="ECO:0007669"/>
    <property type="project" value="UniProtKB-KW"/>
</dbReference>
<dbReference type="Gene3D" id="3.40.710.10">
    <property type="entry name" value="DD-peptidase/beta-lactamase superfamily"/>
    <property type="match status" value="1"/>
</dbReference>
<dbReference type="PANTHER" id="PTHR43283">
    <property type="entry name" value="BETA-LACTAMASE-RELATED"/>
    <property type="match status" value="1"/>
</dbReference>
<gene>
    <name evidence="2" type="ORF">GCM10017581_066610</name>
</gene>
<reference evidence="2" key="1">
    <citation type="journal article" date="2014" name="Int. J. Syst. Evol. Microbiol.">
        <title>Complete genome sequence of Corynebacterium casei LMG S-19264T (=DSM 44701T), isolated from a smear-ripened cheese.</title>
        <authorList>
            <consortium name="US DOE Joint Genome Institute (JGI-PGF)"/>
            <person name="Walter F."/>
            <person name="Albersmeier A."/>
            <person name="Kalinowski J."/>
            <person name="Ruckert C."/>
        </authorList>
    </citation>
    <scope>NUCLEOTIDE SEQUENCE</scope>
    <source>
        <strain evidence="2">VKM Ac-1321</strain>
    </source>
</reference>
<keyword evidence="2" id="KW-0378">Hydrolase</keyword>
<dbReference type="InterPro" id="IPR050789">
    <property type="entry name" value="Diverse_Enzym_Activities"/>
</dbReference>
<name>A0A9W6KSV9_9ACTN</name>
<proteinExistence type="predicted"/>
<dbReference type="EMBL" id="BSFP01000051">
    <property type="protein sequence ID" value="GLL04914.1"/>
    <property type="molecule type" value="Genomic_DNA"/>
</dbReference>
<dbReference type="SUPFAM" id="SSF56601">
    <property type="entry name" value="beta-lactamase/transpeptidase-like"/>
    <property type="match status" value="1"/>
</dbReference>
<evidence type="ECO:0000313" key="2">
    <source>
        <dbReference type="EMBL" id="GLL04914.1"/>
    </source>
</evidence>